<dbReference type="InterPro" id="IPR051608">
    <property type="entry name" value="RQC_Subunit_NEMF"/>
</dbReference>
<dbReference type="GO" id="GO:1990116">
    <property type="term" value="P:ribosome-associated ubiquitin-dependent protein catabolic process"/>
    <property type="evidence" value="ECO:0007669"/>
    <property type="project" value="TreeGrafter"/>
</dbReference>
<dbReference type="GO" id="GO:0005737">
    <property type="term" value="C:cytoplasm"/>
    <property type="evidence" value="ECO:0007669"/>
    <property type="project" value="UniProtKB-SubCell"/>
</dbReference>
<feature type="region of interest" description="Disordered" evidence="7">
    <location>
        <begin position="259"/>
        <end position="320"/>
    </location>
</feature>
<feature type="compositionally biased region" description="Acidic residues" evidence="7">
    <location>
        <begin position="771"/>
        <end position="781"/>
    </location>
</feature>
<evidence type="ECO:0000256" key="3">
    <source>
        <dbReference type="ARBA" id="ARBA00008318"/>
    </source>
</evidence>
<feature type="region of interest" description="Disordered" evidence="7">
    <location>
        <begin position="710"/>
        <end position="1004"/>
    </location>
</feature>
<dbReference type="FunFam" id="2.30.310.10:FF:000001">
    <property type="entry name" value="Nuclear export mediator factor Nemf"/>
    <property type="match status" value="1"/>
</dbReference>
<dbReference type="AlphaFoldDB" id="A0A2P6NQF7"/>
<feature type="compositionally biased region" description="Acidic residues" evidence="7">
    <location>
        <begin position="711"/>
        <end position="727"/>
    </location>
</feature>
<keyword evidence="11" id="KW-1185">Reference proteome</keyword>
<evidence type="ECO:0000259" key="9">
    <source>
        <dbReference type="Pfam" id="PF11923"/>
    </source>
</evidence>
<dbReference type="InParanoid" id="A0A2P6NQF7"/>
<dbReference type="Pfam" id="PF05670">
    <property type="entry name" value="NFACT-R_1"/>
    <property type="match status" value="1"/>
</dbReference>
<gene>
    <name evidence="10" type="ORF">PROFUN_05706</name>
</gene>
<feature type="compositionally biased region" description="Basic and acidic residues" evidence="7">
    <location>
        <begin position="782"/>
        <end position="799"/>
    </location>
</feature>
<dbReference type="Pfam" id="PF05833">
    <property type="entry name" value="NFACT_N"/>
    <property type="match status" value="1"/>
</dbReference>
<evidence type="ECO:0000256" key="4">
    <source>
        <dbReference type="ARBA" id="ARBA00022490"/>
    </source>
</evidence>
<feature type="compositionally biased region" description="Basic and acidic residues" evidence="7">
    <location>
        <begin position="874"/>
        <end position="885"/>
    </location>
</feature>
<dbReference type="STRING" id="1890364.A0A2P6NQF7"/>
<dbReference type="PANTHER" id="PTHR15239:SF6">
    <property type="entry name" value="RIBOSOME QUALITY CONTROL COMPLEX SUBUNIT NEMF"/>
    <property type="match status" value="1"/>
</dbReference>
<sequence>MKSRFTSLDVTSVVKCLRDEILGLRVANIYDINGKTYLLKLARPDHKVFLLIESGIRIHTTDYAREKSTLPSVFTLKLRKHLRTKRVENVRQLGVDRVVEFTFGSGQYTQRLIVELYASGNVILTDEHYSIQTLLRTHKYEDDVLVATHQKYPMDNIKSYKTIEGDKLKSELNEAKTSTPTEKLKTVLNQKTDVGTLLVEHCILSIGLTTTSPISDLDDEKMVKLMDLLNQLEGFINPESSLVPKGYIYIKTEDNKKKVLNNDKGQKKKQKKEQMQKDKANQKGIHLDEKEKPAPEVEKEQAPFDKPIEGEKSEEKQEEKKKYYEDFQPMHYLQFDAKEREEHDTFCKAVDQFFSKVESQKSEQAAAAQEAQVLSKLDKVKIDQQRRVDELLRNEDLNRYKAQLIETNIDAVQQVINIVSSALATSMNWNELARVIKEEKKKGDPFACMIHKLNLEKEKITLVLTPRSLDEEDESEEALTAPSEAVDIDVNQTAHANSREYYDAKKKSAQKAQKTLDAASVAIKAAEKKTMSQLKEVKTKNKITAIRKPYWFEKFNWFITTQNYLVISGKDMQQNEMLYKKYMKKGDIYVHADIHGAATCIIKNPTGEEIPPPSLIQAGHYSVCRSAAWNEKIVTNAYWVYHHQVSKSAPSGEYLTTGSFMIRGKKNFLPPSPLIMGLGFMFKLHESCLAKHLHERSAAASNDKDIVMSESEAEDVEVQVSDDDNVEEEKKADAAPSKKEEKREVREEKGEKEEKEEGFKASLGFGVSKDFDEDSLLNSDEEDKKEGDEHKAKITAKERKLMKKGMTLEQARENITKQQSEQPVQTEKVEENKASQSNAPLPRGKRTKMKRIKDKYDSEDEEDRKLSMQLLGTKEVDLNPKEKKAVNTKGGKGKESGKGGKGEKGKQEGKKQQNKPQGEKKVEEKKEEYKVEKTEEEKTEGEKTEEKEVKEGEETSTEGKEGKNRAEERRERRRQKEEEQKEIDAILEEESVQELGDEEKDKLSEIDSLTSSPLADDVLLFAIPVCAPYSAMSNYKYKVKLQPGNVKRGKAGKTAVSVFSHMAGGTSLEKDLIKYVPETEITGQLMGSVKISTPGLMSITKQAKQKRKTDGKNK</sequence>
<feature type="compositionally biased region" description="Basic and acidic residues" evidence="7">
    <location>
        <begin position="272"/>
        <end position="320"/>
    </location>
</feature>
<dbReference type="Proteomes" id="UP000241769">
    <property type="component" value="Unassembled WGS sequence"/>
</dbReference>
<dbReference type="FunCoup" id="A0A2P6NQF7">
    <property type="interactions" value="336"/>
</dbReference>
<dbReference type="EMBL" id="MDYQ01000034">
    <property type="protein sequence ID" value="PRP86190.1"/>
    <property type="molecule type" value="Genomic_DNA"/>
</dbReference>
<dbReference type="Gene3D" id="2.30.310.10">
    <property type="entry name" value="ibrinogen binding protein from staphylococcus aureus domain"/>
    <property type="match status" value="1"/>
</dbReference>
<comment type="caution">
    <text evidence="10">The sequence shown here is derived from an EMBL/GenBank/DDBJ whole genome shotgun (WGS) entry which is preliminary data.</text>
</comment>
<evidence type="ECO:0000256" key="7">
    <source>
        <dbReference type="SAM" id="MobiDB-lite"/>
    </source>
</evidence>
<dbReference type="PANTHER" id="PTHR15239">
    <property type="entry name" value="NUCLEAR EXPORT MEDIATOR FACTOR NEMF"/>
    <property type="match status" value="1"/>
</dbReference>
<keyword evidence="5" id="KW-0175">Coiled coil</keyword>
<protein>
    <submittedName>
        <fullName evidence="10">Nuclear export mediator factor Nemf-like</fullName>
    </submittedName>
</protein>
<evidence type="ECO:0000256" key="1">
    <source>
        <dbReference type="ARBA" id="ARBA00004123"/>
    </source>
</evidence>
<dbReference type="InterPro" id="IPR008532">
    <property type="entry name" value="NFACT_RNA-bd"/>
</dbReference>
<accession>A0A2P6NQF7</accession>
<feature type="domain" description="NFACT RNA-binding" evidence="8">
    <location>
        <begin position="554"/>
        <end position="664"/>
    </location>
</feature>
<name>A0A2P6NQF7_9EUKA</name>
<feature type="compositionally biased region" description="Basic and acidic residues" evidence="7">
    <location>
        <begin position="728"/>
        <end position="759"/>
    </location>
</feature>
<feature type="compositionally biased region" description="Polar residues" evidence="7">
    <location>
        <begin position="816"/>
        <end position="825"/>
    </location>
</feature>
<evidence type="ECO:0000313" key="10">
    <source>
        <dbReference type="EMBL" id="PRP86190.1"/>
    </source>
</evidence>
<feature type="compositionally biased region" description="Basic and acidic residues" evidence="7">
    <location>
        <begin position="892"/>
        <end position="984"/>
    </location>
</feature>
<keyword evidence="6" id="KW-0539">Nucleus</keyword>
<comment type="subcellular location">
    <subcellularLocation>
        <location evidence="2">Cytoplasm</location>
    </subcellularLocation>
    <subcellularLocation>
        <location evidence="1">Nucleus</location>
    </subcellularLocation>
</comment>
<feature type="compositionally biased region" description="Acidic residues" evidence="7">
    <location>
        <begin position="985"/>
        <end position="998"/>
    </location>
</feature>
<feature type="domain" description="NFACT protein C-terminal" evidence="9">
    <location>
        <begin position="1000"/>
        <end position="1092"/>
    </location>
</feature>
<comment type="similarity">
    <text evidence="3">Belongs to the NEMF family.</text>
</comment>
<keyword evidence="4" id="KW-0963">Cytoplasm</keyword>
<organism evidence="10 11">
    <name type="scientific">Planoprotostelium fungivorum</name>
    <dbReference type="NCBI Taxonomy" id="1890364"/>
    <lineage>
        <taxon>Eukaryota</taxon>
        <taxon>Amoebozoa</taxon>
        <taxon>Evosea</taxon>
        <taxon>Variosea</taxon>
        <taxon>Cavosteliida</taxon>
        <taxon>Cavosteliaceae</taxon>
        <taxon>Planoprotostelium</taxon>
    </lineage>
</organism>
<dbReference type="GO" id="GO:1990112">
    <property type="term" value="C:RQC complex"/>
    <property type="evidence" value="ECO:0007669"/>
    <property type="project" value="TreeGrafter"/>
</dbReference>
<evidence type="ECO:0000256" key="6">
    <source>
        <dbReference type="ARBA" id="ARBA00023242"/>
    </source>
</evidence>
<reference evidence="10 11" key="1">
    <citation type="journal article" date="2018" name="Genome Biol. Evol.">
        <title>Multiple Roots of Fruiting Body Formation in Amoebozoa.</title>
        <authorList>
            <person name="Hillmann F."/>
            <person name="Forbes G."/>
            <person name="Novohradska S."/>
            <person name="Ferling I."/>
            <person name="Riege K."/>
            <person name="Groth M."/>
            <person name="Westermann M."/>
            <person name="Marz M."/>
            <person name="Spaller T."/>
            <person name="Winckler T."/>
            <person name="Schaap P."/>
            <person name="Glockner G."/>
        </authorList>
    </citation>
    <scope>NUCLEOTIDE SEQUENCE [LARGE SCALE GENOMIC DNA]</scope>
    <source>
        <strain evidence="10 11">Jena</strain>
    </source>
</reference>
<evidence type="ECO:0000256" key="2">
    <source>
        <dbReference type="ARBA" id="ARBA00004496"/>
    </source>
</evidence>
<dbReference type="GO" id="GO:0005634">
    <property type="term" value="C:nucleus"/>
    <property type="evidence" value="ECO:0007669"/>
    <property type="project" value="UniProtKB-SubCell"/>
</dbReference>
<evidence type="ECO:0000313" key="11">
    <source>
        <dbReference type="Proteomes" id="UP000241769"/>
    </source>
</evidence>
<dbReference type="GO" id="GO:0043023">
    <property type="term" value="F:ribosomal large subunit binding"/>
    <property type="evidence" value="ECO:0007669"/>
    <property type="project" value="TreeGrafter"/>
</dbReference>
<dbReference type="GO" id="GO:0072344">
    <property type="term" value="P:rescue of stalled ribosome"/>
    <property type="evidence" value="ECO:0007669"/>
    <property type="project" value="TreeGrafter"/>
</dbReference>
<dbReference type="Pfam" id="PF11923">
    <property type="entry name" value="NFACT-C"/>
    <property type="match status" value="1"/>
</dbReference>
<dbReference type="InterPro" id="IPR021846">
    <property type="entry name" value="NFACT-C"/>
</dbReference>
<evidence type="ECO:0000256" key="5">
    <source>
        <dbReference type="ARBA" id="ARBA00023054"/>
    </source>
</evidence>
<feature type="compositionally biased region" description="Basic residues" evidence="7">
    <location>
        <begin position="843"/>
        <end position="853"/>
    </location>
</feature>
<dbReference type="GO" id="GO:0000049">
    <property type="term" value="F:tRNA binding"/>
    <property type="evidence" value="ECO:0007669"/>
    <property type="project" value="TreeGrafter"/>
</dbReference>
<dbReference type="OrthoDB" id="207084at2759"/>
<evidence type="ECO:0000259" key="8">
    <source>
        <dbReference type="Pfam" id="PF05670"/>
    </source>
</evidence>
<proteinExistence type="inferred from homology"/>